<dbReference type="PANTHER" id="PTHR10060:SF15">
    <property type="entry name" value="DEOXYRIBONUCLEASE TATDN1"/>
    <property type="match status" value="1"/>
</dbReference>
<keyword evidence="4 10" id="KW-0479">Metal-binding</keyword>
<dbReference type="SUPFAM" id="SSF51556">
    <property type="entry name" value="Metallo-dependent hydrolases"/>
    <property type="match status" value="1"/>
</dbReference>
<dbReference type="InterPro" id="IPR018228">
    <property type="entry name" value="DNase_TatD-rel_CS"/>
</dbReference>
<organism evidence="11">
    <name type="scientific">Eubosmina coregoni</name>
    <dbReference type="NCBI Taxonomy" id="186181"/>
    <lineage>
        <taxon>Eukaryota</taxon>
        <taxon>Metazoa</taxon>
        <taxon>Ecdysozoa</taxon>
        <taxon>Arthropoda</taxon>
        <taxon>Crustacea</taxon>
        <taxon>Branchiopoda</taxon>
        <taxon>Diplostraca</taxon>
        <taxon>Cladocera</taxon>
        <taxon>Anomopoda</taxon>
        <taxon>Bosminidae</taxon>
        <taxon>Eubosmina</taxon>
    </lineage>
</organism>
<keyword evidence="2" id="KW-0963">Cytoplasm</keyword>
<accession>A0A4Y7LP33</accession>
<comment type="function">
    <text evidence="9">Deoxyribonuclease which catalyzes (in vitro) the decatenation of kinetoplast DNA, which are circular DNA catenated to each other, producing linear DNA molecules. Plays an important role in chromosomal segregation and cell cycle progression during eye development probably via its DNA decatenation activity.</text>
</comment>
<dbReference type="PIRSF" id="PIRSF005902">
    <property type="entry name" value="DNase_TatD"/>
    <property type="match status" value="1"/>
</dbReference>
<feature type="binding site" evidence="10">
    <location>
        <position position="166"/>
    </location>
    <ligand>
        <name>a divalent metal cation</name>
        <dbReference type="ChEBI" id="CHEBI:60240"/>
        <label>2</label>
    </ligand>
</feature>
<dbReference type="GO" id="GO:0005829">
    <property type="term" value="C:cytosol"/>
    <property type="evidence" value="ECO:0007669"/>
    <property type="project" value="TreeGrafter"/>
</dbReference>
<feature type="binding site" evidence="10">
    <location>
        <position position="130"/>
    </location>
    <ligand>
        <name>a divalent metal cation</name>
        <dbReference type="ChEBI" id="CHEBI:60240"/>
        <label>1</label>
    </ligand>
</feature>
<dbReference type="InterPro" id="IPR001130">
    <property type="entry name" value="TatD-like"/>
</dbReference>
<dbReference type="Gene3D" id="3.20.20.140">
    <property type="entry name" value="Metal-dependent hydrolases"/>
    <property type="match status" value="1"/>
</dbReference>
<name>A0A4Y7LP33_9CRUS</name>
<evidence type="ECO:0000256" key="8">
    <source>
        <dbReference type="ARBA" id="ARBA00039767"/>
    </source>
</evidence>
<evidence type="ECO:0000313" key="11">
    <source>
        <dbReference type="EMBL" id="SVE69864.1"/>
    </source>
</evidence>
<evidence type="ECO:0000256" key="10">
    <source>
        <dbReference type="PIRSR" id="PIRSR005902-1"/>
    </source>
</evidence>
<dbReference type="GO" id="GO:0046872">
    <property type="term" value="F:metal ion binding"/>
    <property type="evidence" value="ECO:0007669"/>
    <property type="project" value="UniProtKB-KW"/>
</dbReference>
<evidence type="ECO:0000256" key="6">
    <source>
        <dbReference type="ARBA" id="ARBA00022839"/>
    </source>
</evidence>
<evidence type="ECO:0000256" key="3">
    <source>
        <dbReference type="ARBA" id="ARBA00022722"/>
    </source>
</evidence>
<reference evidence="11" key="1">
    <citation type="submission" date="2018-08" db="EMBL/GenBank/DDBJ databases">
        <authorList>
            <person name="Cornetti L."/>
        </authorList>
    </citation>
    <scope>NUCLEOTIDE SEQUENCE</scope>
    <source>
        <strain evidence="11">FI-BAL1-1</strain>
    </source>
</reference>
<protein>
    <recommendedName>
        <fullName evidence="8">Deoxyribonuclease TATDN1</fullName>
    </recommendedName>
</protein>
<dbReference type="AlphaFoldDB" id="A0A4Y7LP33"/>
<dbReference type="PANTHER" id="PTHR10060">
    <property type="entry name" value="TATD FAMILY DEOXYRIBONUCLEASE"/>
    <property type="match status" value="1"/>
</dbReference>
<keyword evidence="3" id="KW-0540">Nuclease</keyword>
<dbReference type="InterPro" id="IPR032466">
    <property type="entry name" value="Metal_Hydrolase"/>
</dbReference>
<sequence length="320" mass="35905">MAESSQVTTSADEVAEKLKEIKLKKIEDEVAASYILVDIGANLTNSKYSRDLDSVIERAKDAGVRKIMVTGASVQCSKDALRLTRLYPGMLYSSAGIHPHDAKTWTDEDPNCYEVIKELASNPECVAVGECGLDFNRNFSPPDIQMEVFEKQVQLACEVRKPLFLHERDAHDDMVRILSKFKDRLPPAVLHCFTGTTAQCLKYLEMGLYIGLTGFLWKDKSDDGVRSILENNLLPLDRLLVETDAPFMYPNVRGSKIPANIKQALSERSLSYLNRYCTFQRNEPCSLPVIVEMIAAYMKRSTEEVAMATTINAIKLFGFS</sequence>
<dbReference type="GO" id="GO:0008310">
    <property type="term" value="F:single-stranded DNA 3'-5' DNA exonuclease activity"/>
    <property type="evidence" value="ECO:0007669"/>
    <property type="project" value="TreeGrafter"/>
</dbReference>
<evidence type="ECO:0000256" key="4">
    <source>
        <dbReference type="ARBA" id="ARBA00022723"/>
    </source>
</evidence>
<feature type="binding site" evidence="10">
    <location>
        <position position="191"/>
    </location>
    <ligand>
        <name>a divalent metal cation</name>
        <dbReference type="ChEBI" id="CHEBI:60240"/>
        <label>2</label>
    </ligand>
</feature>
<dbReference type="Pfam" id="PF01026">
    <property type="entry name" value="TatD_DNase"/>
    <property type="match status" value="1"/>
</dbReference>
<feature type="binding site" evidence="10">
    <location>
        <position position="244"/>
    </location>
    <ligand>
        <name>a divalent metal cation</name>
        <dbReference type="ChEBI" id="CHEBI:60240"/>
        <label>1</label>
    </ligand>
</feature>
<evidence type="ECO:0000256" key="1">
    <source>
        <dbReference type="ARBA" id="ARBA00009275"/>
    </source>
</evidence>
<gene>
    <name evidence="11" type="primary">EOG090X080R</name>
</gene>
<evidence type="ECO:0000256" key="5">
    <source>
        <dbReference type="ARBA" id="ARBA00022801"/>
    </source>
</evidence>
<dbReference type="CDD" id="cd01310">
    <property type="entry name" value="TatD_DNAse"/>
    <property type="match status" value="1"/>
</dbReference>
<evidence type="ECO:0000256" key="9">
    <source>
        <dbReference type="ARBA" id="ARBA00045223"/>
    </source>
</evidence>
<dbReference type="InterPro" id="IPR050891">
    <property type="entry name" value="TatD-type_Hydrolase"/>
</dbReference>
<evidence type="ECO:0000256" key="2">
    <source>
        <dbReference type="ARBA" id="ARBA00022490"/>
    </source>
</evidence>
<proteinExistence type="evidence at transcript level"/>
<keyword evidence="7" id="KW-0460">Magnesium</keyword>
<dbReference type="EMBL" id="LR000245">
    <property type="protein sequence ID" value="SVE69864.1"/>
    <property type="molecule type" value="mRNA"/>
</dbReference>
<keyword evidence="6" id="KW-0269">Exonuclease</keyword>
<dbReference type="FunFam" id="3.20.20.140:FF:000018">
    <property type="entry name" value="3'-5' ssDNA/RNA exonuclease TatD"/>
    <property type="match status" value="1"/>
</dbReference>
<keyword evidence="5" id="KW-0378">Hydrolase</keyword>
<dbReference type="PROSITE" id="PS01090">
    <property type="entry name" value="TATD_2"/>
    <property type="match status" value="1"/>
</dbReference>
<comment type="similarity">
    <text evidence="1">Belongs to the metallo-dependent hydrolases superfamily. TatD-type hydrolase family.</text>
</comment>
<evidence type="ECO:0000256" key="7">
    <source>
        <dbReference type="ARBA" id="ARBA00022842"/>
    </source>
</evidence>